<sequence>MGAFDFFKNDQLIHLIDRIKSLPPGSAASATHQIPLDGLNGDAKVLAETLNTWLKTQSTDQQKAAEHERQALAVDAVSTNVMIADANYKIVYVNRALSDMLITAQSDIQKDLPQFDARNIVGVNIDIFHKNPAHQRGMLDRLTSTYTTQLTIGGRYFNLIVTPVLDGTGARTGTVVEWKDRTQEVLTQQREQAQAEAAARIARENLTIRIALDSVTTNVMIANADGIITYLNPALHDMLSRNEAMIRSVLPAFNMKTLLGTNFDVFHKNPAHQRNLLGSLTKPITTAIRVGDLHFRLVASPVSDDQGERLGTVVEWRDRTAEVSIEDEISSIVNAASQGNFDRRIREDDKEGFLRALATNVNTLLQTTSVGLSDVGRVLKLLASGDMTQTIENDYAGLFGEVKNNVNSTIDRLRNVIDDVRQNASSLTNAAREISKTSQSISQGASSQAAGVEEVSASVSEMSDSIRQNTENARVTDQIASKASLEATQGGEAVQDTVEAMNAIASKISIIDDIAYQTNLLALNAAIEAARAGQHGKGFAVVAVEVRKLAERSQVAAQEISNLASSSVKKAERAGTLLEQMVPAINRTSNLVQEITTASTEQSNSVSQVNMAMTSLNQQTQQNAAASEELAATAEEMNGQANQLLEVMAFFRTGNKPGQQR</sequence>
<dbReference type="PRINTS" id="PR00260">
    <property type="entry name" value="CHEMTRNSDUCR"/>
</dbReference>
<dbReference type="Gene3D" id="1.10.287.950">
    <property type="entry name" value="Methyl-accepting chemotaxis protein"/>
    <property type="match status" value="1"/>
</dbReference>
<dbReference type="CDD" id="cd11386">
    <property type="entry name" value="MCP_signal"/>
    <property type="match status" value="1"/>
</dbReference>
<dbReference type="PANTHER" id="PTHR43531">
    <property type="entry name" value="PROTEIN ICFG"/>
    <property type="match status" value="1"/>
</dbReference>
<protein>
    <submittedName>
        <fullName evidence="8">Methyl-accepting chemotaxis protein</fullName>
    </submittedName>
</protein>
<keyword evidence="9" id="KW-1185">Reference proteome</keyword>
<evidence type="ECO:0000259" key="6">
    <source>
        <dbReference type="PROSITE" id="PS50111"/>
    </source>
</evidence>
<dbReference type="RefSeq" id="WP_256764579.1">
    <property type="nucleotide sequence ID" value="NZ_JANIGO010000003.1"/>
</dbReference>
<comment type="caution">
    <text evidence="8">The sequence shown here is derived from an EMBL/GenBank/DDBJ whole genome shotgun (WGS) entry which is preliminary data.</text>
</comment>
<proteinExistence type="inferred from homology"/>
<dbReference type="SUPFAM" id="SSF58104">
    <property type="entry name" value="Methyl-accepting chemotaxis protein (MCP) signaling domain"/>
    <property type="match status" value="1"/>
</dbReference>
<evidence type="ECO:0000256" key="3">
    <source>
        <dbReference type="PROSITE-ProRule" id="PRU00284"/>
    </source>
</evidence>
<keyword evidence="3" id="KW-0807">Transducer</keyword>
<evidence type="ECO:0000256" key="5">
    <source>
        <dbReference type="SAM" id="MobiDB-lite"/>
    </source>
</evidence>
<dbReference type="PANTHER" id="PTHR43531:SF11">
    <property type="entry name" value="METHYL-ACCEPTING CHEMOTAXIS PROTEIN 3"/>
    <property type="match status" value="1"/>
</dbReference>
<dbReference type="EMBL" id="JANIGO010000003">
    <property type="protein sequence ID" value="MCQ8896786.1"/>
    <property type="molecule type" value="Genomic_DNA"/>
</dbReference>
<name>A0ABT1WGY7_9BURK</name>
<evidence type="ECO:0000313" key="8">
    <source>
        <dbReference type="EMBL" id="MCQ8896786.1"/>
    </source>
</evidence>
<feature type="compositionally biased region" description="Low complexity" evidence="5">
    <location>
        <begin position="438"/>
        <end position="465"/>
    </location>
</feature>
<dbReference type="InterPro" id="IPR051310">
    <property type="entry name" value="MCP_chemotaxis"/>
</dbReference>
<keyword evidence="4" id="KW-0175">Coiled coil</keyword>
<evidence type="ECO:0000256" key="4">
    <source>
        <dbReference type="SAM" id="Coils"/>
    </source>
</evidence>
<dbReference type="InterPro" id="IPR004089">
    <property type="entry name" value="MCPsignal_dom"/>
</dbReference>
<dbReference type="InterPro" id="IPR004090">
    <property type="entry name" value="Chemotax_Me-accpt_rcpt"/>
</dbReference>
<dbReference type="Pfam" id="PF13188">
    <property type="entry name" value="PAS_8"/>
    <property type="match status" value="2"/>
</dbReference>
<dbReference type="Pfam" id="PF00015">
    <property type="entry name" value="MCPsignal"/>
    <property type="match status" value="1"/>
</dbReference>
<accession>A0ABT1WGY7</accession>
<feature type="coiled-coil region" evidence="4">
    <location>
        <begin position="403"/>
        <end position="430"/>
    </location>
</feature>
<dbReference type="Proteomes" id="UP001204142">
    <property type="component" value="Unassembled WGS sequence"/>
</dbReference>
<dbReference type="PROSITE" id="PS50111">
    <property type="entry name" value="CHEMOTAXIS_TRANSDUC_2"/>
    <property type="match status" value="1"/>
</dbReference>
<organism evidence="8 9">
    <name type="scientific">Limnobacter humi</name>
    <dbReference type="NCBI Taxonomy" id="1778671"/>
    <lineage>
        <taxon>Bacteria</taxon>
        <taxon>Pseudomonadati</taxon>
        <taxon>Pseudomonadota</taxon>
        <taxon>Betaproteobacteria</taxon>
        <taxon>Burkholderiales</taxon>
        <taxon>Burkholderiaceae</taxon>
        <taxon>Limnobacter</taxon>
    </lineage>
</organism>
<keyword evidence="1" id="KW-0145">Chemotaxis</keyword>
<dbReference type="Pfam" id="PF18947">
    <property type="entry name" value="HAMP_2"/>
    <property type="match status" value="1"/>
</dbReference>
<evidence type="ECO:0000256" key="2">
    <source>
        <dbReference type="ARBA" id="ARBA00029447"/>
    </source>
</evidence>
<dbReference type="SMART" id="SM00283">
    <property type="entry name" value="MA"/>
    <property type="match status" value="1"/>
</dbReference>
<feature type="domain" description="Methyl-accepting transducer" evidence="6">
    <location>
        <begin position="423"/>
        <end position="638"/>
    </location>
</feature>
<feature type="domain" description="HAMP" evidence="7">
    <location>
        <begin position="366"/>
        <end position="418"/>
    </location>
</feature>
<feature type="region of interest" description="Disordered" evidence="5">
    <location>
        <begin position="435"/>
        <end position="474"/>
    </location>
</feature>
<evidence type="ECO:0000259" key="7">
    <source>
        <dbReference type="PROSITE" id="PS50885"/>
    </source>
</evidence>
<dbReference type="PROSITE" id="PS50885">
    <property type="entry name" value="HAMP"/>
    <property type="match status" value="1"/>
</dbReference>
<evidence type="ECO:0000256" key="1">
    <source>
        <dbReference type="ARBA" id="ARBA00022500"/>
    </source>
</evidence>
<evidence type="ECO:0000313" key="9">
    <source>
        <dbReference type="Proteomes" id="UP001204142"/>
    </source>
</evidence>
<reference evidence="8 9" key="1">
    <citation type="submission" date="2022-07" db="EMBL/GenBank/DDBJ databases">
        <authorList>
            <person name="Xamxidin M."/>
            <person name="Wu M."/>
        </authorList>
    </citation>
    <scope>NUCLEOTIDE SEQUENCE [LARGE SCALE GENOMIC DNA]</scope>
    <source>
        <strain evidence="8 9">NBRC 111650</strain>
    </source>
</reference>
<dbReference type="SMART" id="SM00091">
    <property type="entry name" value="PAS"/>
    <property type="match status" value="2"/>
</dbReference>
<dbReference type="InterPro" id="IPR035965">
    <property type="entry name" value="PAS-like_dom_sf"/>
</dbReference>
<dbReference type="Gene3D" id="3.30.450.20">
    <property type="entry name" value="PAS domain"/>
    <property type="match status" value="2"/>
</dbReference>
<dbReference type="InterPro" id="IPR000014">
    <property type="entry name" value="PAS"/>
</dbReference>
<dbReference type="InterPro" id="IPR003660">
    <property type="entry name" value="HAMP_dom"/>
</dbReference>
<comment type="similarity">
    <text evidence="2">Belongs to the methyl-accepting chemotaxis (MCP) protein family.</text>
</comment>
<dbReference type="SUPFAM" id="SSF55785">
    <property type="entry name" value="PYP-like sensor domain (PAS domain)"/>
    <property type="match status" value="2"/>
</dbReference>
<gene>
    <name evidence="8" type="ORF">NQT62_10115</name>
</gene>